<dbReference type="EMBL" id="JAPTGD010000002">
    <property type="protein sequence ID" value="MDU9693698.1"/>
    <property type="molecule type" value="Genomic_DNA"/>
</dbReference>
<dbReference type="AlphaFoldDB" id="A0AAX6NCS8"/>
<dbReference type="Proteomes" id="UP001269400">
    <property type="component" value="Unassembled WGS sequence"/>
</dbReference>
<dbReference type="SUPFAM" id="SSF101307">
    <property type="entry name" value="YutG-like"/>
    <property type="match status" value="1"/>
</dbReference>
<protein>
    <submittedName>
        <fullName evidence="2">Phosphatidylglycerophosphatase A</fullName>
    </submittedName>
</protein>
<name>A0AAX6NCS8_PRIAR</name>
<proteinExistence type="predicted"/>
<feature type="domain" description="YutG/PgpA" evidence="1">
    <location>
        <begin position="49"/>
        <end position="159"/>
    </location>
</feature>
<comment type="caution">
    <text evidence="2">The sequence shown here is derived from an EMBL/GenBank/DDBJ whole genome shotgun (WGS) entry which is preliminary data.</text>
</comment>
<reference evidence="2" key="1">
    <citation type="journal article" date="2022" name="J Environ Chem Eng">
        <title>Biodegradation of petroleum oil using a constructed nonpathogenic and heavy metal-tolerant bacterial consortium isolated from marine sponges.</title>
        <authorList>
            <person name="Dechsakulwatana C."/>
            <person name="Rungsihiranrut A."/>
            <person name="Muangchinda C."/>
            <person name="Ningthoujam R."/>
            <person name="Klankeo P."/>
            <person name="Pinyakong O."/>
        </authorList>
    </citation>
    <scope>NUCLEOTIDE SEQUENCE</scope>
    <source>
        <strain evidence="2">TL01-2</strain>
    </source>
</reference>
<dbReference type="InterPro" id="IPR036681">
    <property type="entry name" value="PgpA-like_sf"/>
</dbReference>
<dbReference type="InterPro" id="IPR026038">
    <property type="entry name" value="Put_PGPase"/>
</dbReference>
<dbReference type="CDD" id="cd06971">
    <property type="entry name" value="PgpA"/>
    <property type="match status" value="1"/>
</dbReference>
<dbReference type="RefSeq" id="WP_316910918.1">
    <property type="nucleotide sequence ID" value="NZ_JAPTGD010000002.1"/>
</dbReference>
<reference evidence="2" key="2">
    <citation type="submission" date="2022-12" db="EMBL/GenBank/DDBJ databases">
        <authorList>
            <person name="Dechsakulwatana C."/>
            <person name="Rungsihiranrut A."/>
            <person name="Muangchinda C."/>
            <person name="Ningthoujam R."/>
            <person name="Klankeo P."/>
            <person name="Pinyakong O."/>
        </authorList>
    </citation>
    <scope>NUCLEOTIDE SEQUENCE</scope>
    <source>
        <strain evidence="2">TL01-2</strain>
    </source>
</reference>
<dbReference type="PIRSF" id="PIRSF019587">
    <property type="entry name" value="PGPase"/>
    <property type="match status" value="1"/>
</dbReference>
<evidence type="ECO:0000313" key="2">
    <source>
        <dbReference type="EMBL" id="MDU9693698.1"/>
    </source>
</evidence>
<evidence type="ECO:0000259" key="1">
    <source>
        <dbReference type="Pfam" id="PF04608"/>
    </source>
</evidence>
<dbReference type="GO" id="GO:0008962">
    <property type="term" value="F:phosphatidylglycerophosphatase activity"/>
    <property type="evidence" value="ECO:0007669"/>
    <property type="project" value="InterPro"/>
</dbReference>
<accession>A0AAX6NCS8</accession>
<dbReference type="Pfam" id="PF04608">
    <property type="entry name" value="PgpA"/>
    <property type="match status" value="1"/>
</dbReference>
<dbReference type="InterPro" id="IPR007686">
    <property type="entry name" value="YutG/PgpA"/>
</dbReference>
<gene>
    <name evidence="2" type="ORF">O0Q50_21205</name>
</gene>
<sequence length="162" mass="17697">MNNQQDLYLAAKTALLDRGVDLNELAILVCNAQRKHNPEITEEIAMHHINSVLKKREIQHAILTGIALDVAAEQKLLPEPLLGIIERDEGLYGVDETLAMSITGCYGSIASSNFGYFDITKPGIIGLFNDKKAKPGEVHTFLDDILCSIVAASCSRLAHRNG</sequence>
<evidence type="ECO:0000313" key="3">
    <source>
        <dbReference type="Proteomes" id="UP001269400"/>
    </source>
</evidence>
<dbReference type="GO" id="GO:0006629">
    <property type="term" value="P:lipid metabolic process"/>
    <property type="evidence" value="ECO:0007669"/>
    <property type="project" value="InterPro"/>
</dbReference>
<dbReference type="Gene3D" id="1.10.3760.10">
    <property type="entry name" value="PgpA-like"/>
    <property type="match status" value="1"/>
</dbReference>
<organism evidence="2 3">
    <name type="scientific">Priestia aryabhattai</name>
    <name type="common">Bacillus aryabhattai</name>
    <dbReference type="NCBI Taxonomy" id="412384"/>
    <lineage>
        <taxon>Bacteria</taxon>
        <taxon>Bacillati</taxon>
        <taxon>Bacillota</taxon>
        <taxon>Bacilli</taxon>
        <taxon>Bacillales</taxon>
        <taxon>Bacillaceae</taxon>
        <taxon>Priestia</taxon>
    </lineage>
</organism>